<keyword evidence="2" id="KW-1185">Reference proteome</keyword>
<dbReference type="VEuPathDB" id="VectorBase:HLOH_058016"/>
<dbReference type="OrthoDB" id="8436363at2759"/>
<name>A0A9J6GEN9_HAELO</name>
<protein>
    <submittedName>
        <fullName evidence="1">Uncharacterized protein</fullName>
    </submittedName>
</protein>
<evidence type="ECO:0000313" key="2">
    <source>
        <dbReference type="Proteomes" id="UP000821853"/>
    </source>
</evidence>
<sequence>MLLLDRRKTLVAMNCQRLLSSVMKRQPPPGLLTESGNPPRIDLERACTAGSRQECWLCFDLTMWNETLNPIGLNLSEAEPGKLTLSTFTEQEHWLVNFNDFPPEFPPNACATFFIVWLPRKHHCIQYLVVDRNVPSALRAMPELASAAMSGAWRRTCLRNVSWSTPSENWQELSVLAVTSTLKALDVSFGAGKNQVPEEFSHLLRRSAQHLTKLRLRLPRQQVECCFLDELASCRSLEELDVQIPHVRSVPSSVARLLESGACNLQKLTIFYSKQTTGSPKFIQALRGNQTVSDVQVIGDCSESFRAVCEALKQNTVVKRLALLARSEKDWLRVPARFLALLLRKNSALTRLTLEDFELTRDDVAMIASTYKHNTGLASLYFVGGLVHADAIQEFRVNRPTLIPRAIYLESPRIMQSPEEWEPTKTLDVFPGPDYYLQVNQPRQHDGQFLEELRSGLAKAVPVREVTLNFSHPLEPSLASKVSSTLCAAKTVTTLNLAKWDLSNVTLALPRLYTAVFGGGHSQAQPSGKWVSDLLAGNRSIARVEFDAYLNDVVPWPEVAPGLCNNFSVTSFKVGGRFRDLPDFVVSRTTTRNLSLLNDAVRFITGADVGRRCGMAFECLAALPALREQLLNATGSSESHAEDLVQKATKFLAENYFVVTGVVRRSVQCYPTGLAWQLDALDAICWRAVANKLSVSDVLLE</sequence>
<dbReference type="SUPFAM" id="SSF52047">
    <property type="entry name" value="RNI-like"/>
    <property type="match status" value="1"/>
</dbReference>
<dbReference type="Proteomes" id="UP000821853">
    <property type="component" value="Chromosome 4"/>
</dbReference>
<organism evidence="1 2">
    <name type="scientific">Haemaphysalis longicornis</name>
    <name type="common">Bush tick</name>
    <dbReference type="NCBI Taxonomy" id="44386"/>
    <lineage>
        <taxon>Eukaryota</taxon>
        <taxon>Metazoa</taxon>
        <taxon>Ecdysozoa</taxon>
        <taxon>Arthropoda</taxon>
        <taxon>Chelicerata</taxon>
        <taxon>Arachnida</taxon>
        <taxon>Acari</taxon>
        <taxon>Parasitiformes</taxon>
        <taxon>Ixodida</taxon>
        <taxon>Ixodoidea</taxon>
        <taxon>Ixodidae</taxon>
        <taxon>Haemaphysalinae</taxon>
        <taxon>Haemaphysalis</taxon>
    </lineage>
</organism>
<evidence type="ECO:0000313" key="1">
    <source>
        <dbReference type="EMBL" id="KAH9372796.1"/>
    </source>
</evidence>
<proteinExistence type="predicted"/>
<dbReference type="Gene3D" id="3.80.10.10">
    <property type="entry name" value="Ribonuclease Inhibitor"/>
    <property type="match status" value="1"/>
</dbReference>
<accession>A0A9J6GEN9</accession>
<dbReference type="AlphaFoldDB" id="A0A9J6GEN9"/>
<gene>
    <name evidence="1" type="ORF">HPB48_001312</name>
</gene>
<dbReference type="EMBL" id="JABSTR010000006">
    <property type="protein sequence ID" value="KAH9372796.1"/>
    <property type="molecule type" value="Genomic_DNA"/>
</dbReference>
<comment type="caution">
    <text evidence="1">The sequence shown here is derived from an EMBL/GenBank/DDBJ whole genome shotgun (WGS) entry which is preliminary data.</text>
</comment>
<reference evidence="1 2" key="1">
    <citation type="journal article" date="2020" name="Cell">
        <title>Large-Scale Comparative Analyses of Tick Genomes Elucidate Their Genetic Diversity and Vector Capacities.</title>
        <authorList>
            <consortium name="Tick Genome and Microbiome Consortium (TIGMIC)"/>
            <person name="Jia N."/>
            <person name="Wang J."/>
            <person name="Shi W."/>
            <person name="Du L."/>
            <person name="Sun Y."/>
            <person name="Zhan W."/>
            <person name="Jiang J.F."/>
            <person name="Wang Q."/>
            <person name="Zhang B."/>
            <person name="Ji P."/>
            <person name="Bell-Sakyi L."/>
            <person name="Cui X.M."/>
            <person name="Yuan T.T."/>
            <person name="Jiang B.G."/>
            <person name="Yang W.F."/>
            <person name="Lam T.T."/>
            <person name="Chang Q.C."/>
            <person name="Ding S.J."/>
            <person name="Wang X.J."/>
            <person name="Zhu J.G."/>
            <person name="Ruan X.D."/>
            <person name="Zhao L."/>
            <person name="Wei J.T."/>
            <person name="Ye R.Z."/>
            <person name="Que T.C."/>
            <person name="Du C.H."/>
            <person name="Zhou Y.H."/>
            <person name="Cheng J.X."/>
            <person name="Dai P.F."/>
            <person name="Guo W.B."/>
            <person name="Han X.H."/>
            <person name="Huang E.J."/>
            <person name="Li L.F."/>
            <person name="Wei W."/>
            <person name="Gao Y.C."/>
            <person name="Liu J.Z."/>
            <person name="Shao H.Z."/>
            <person name="Wang X."/>
            <person name="Wang C.C."/>
            <person name="Yang T.C."/>
            <person name="Huo Q.B."/>
            <person name="Li W."/>
            <person name="Chen H.Y."/>
            <person name="Chen S.E."/>
            <person name="Zhou L.G."/>
            <person name="Ni X.B."/>
            <person name="Tian J.H."/>
            <person name="Sheng Y."/>
            <person name="Liu T."/>
            <person name="Pan Y.S."/>
            <person name="Xia L.Y."/>
            <person name="Li J."/>
            <person name="Zhao F."/>
            <person name="Cao W.C."/>
        </authorList>
    </citation>
    <scope>NUCLEOTIDE SEQUENCE [LARGE SCALE GENOMIC DNA]</scope>
    <source>
        <strain evidence="1">HaeL-2018</strain>
    </source>
</reference>
<dbReference type="InterPro" id="IPR032675">
    <property type="entry name" value="LRR_dom_sf"/>
</dbReference>